<protein>
    <submittedName>
        <fullName evidence="1">Uncharacterized protein</fullName>
    </submittedName>
</protein>
<reference evidence="1" key="1">
    <citation type="submission" date="2023-03" db="EMBL/GenBank/DDBJ databases">
        <title>Massive genome expansion in bonnet fungi (Mycena s.s.) driven by repeated elements and novel gene families across ecological guilds.</title>
        <authorList>
            <consortium name="Lawrence Berkeley National Laboratory"/>
            <person name="Harder C.B."/>
            <person name="Miyauchi S."/>
            <person name="Viragh M."/>
            <person name="Kuo A."/>
            <person name="Thoen E."/>
            <person name="Andreopoulos B."/>
            <person name="Lu D."/>
            <person name="Skrede I."/>
            <person name="Drula E."/>
            <person name="Henrissat B."/>
            <person name="Morin E."/>
            <person name="Kohler A."/>
            <person name="Barry K."/>
            <person name="LaButti K."/>
            <person name="Morin E."/>
            <person name="Salamov A."/>
            <person name="Lipzen A."/>
            <person name="Mereny Z."/>
            <person name="Hegedus B."/>
            <person name="Baldrian P."/>
            <person name="Stursova M."/>
            <person name="Weitz H."/>
            <person name="Taylor A."/>
            <person name="Grigoriev I.V."/>
            <person name="Nagy L.G."/>
            <person name="Martin F."/>
            <person name="Kauserud H."/>
        </authorList>
    </citation>
    <scope>NUCLEOTIDE SEQUENCE</scope>
    <source>
        <strain evidence="1">CBHHK067</strain>
    </source>
</reference>
<sequence>MGFDSNGLSHTSLDYLDYDFGENQEGLLPHHADSPPPVEEIKRIFHPHSKRPPIFQSFDNYVASNLGEQQDSIDNQPWRPFRSQLDFEVAEFCENNMLNRDSTETLISLIRRCGSNPTEFTLANQRELDDLWELVSHKCTAFERGLITVHYKNEEKNYDTYTRPLWDWVLGLVQDPRLASTFFWDAEKAYKFNGESFIRFYHEPWTADAFWAAQSKLPDDPAAKPICLVLYADKSKLSTFGTQKAYAVVARVANIPIAIRNGTRLGCGQVVGHQPIVKDDPKENGKPAFSNFKNVIWHTAFYKLLESLIHPSKVGSWTECGDNVLRWLWPIILILAADYEEACVMALIRGLQGLYPCPMCFVPWNEQSDLSTVHPMRTGHGSQQILEEAQAKRTAAEREEHLKDHGLREVEVQCLLENREYRPHEAISYDPLHADDGGFWGDHLFAQFKAQITELGRPAIVKIDAHPRMSQFPRWRGLNHFDTVMNTSFNDGSKHEDIAKTMLFVAHNVLIDDAGLLLLQALRSYLEIRTSLNFQVHNSVTIAAGNLEILTLDSIMKKYIAACEGTDHGEKNWNFPKFHARRHVFDDIENKGATRNFGTKTSESMHGAIRNTHHRLTNFKDLVKHDHRRTVATFIRDQLDALDEDADETSADLEPSLLSNVDIGSKHAPISFATVEQAMAQDPAFQRFRIRFSDFISDFLPAYGYGLPNGKRLRFDGHEMIVPFQYLKVHYDSLSTWTSTADYLRCNPKFHGHPRYDGVLVKTANKPFFAQLIYMLSCTVEEKSHAFALVLPLDAPTGWLSRKDKALRFHRLHAKPRKNAEFISVHSIIRGALFAPDFDNPGEFIVCDVADGDMSLRLKALYPGRHDI</sequence>
<evidence type="ECO:0000313" key="1">
    <source>
        <dbReference type="EMBL" id="KAJ7686006.1"/>
    </source>
</evidence>
<keyword evidence="2" id="KW-1185">Reference proteome</keyword>
<evidence type="ECO:0000313" key="2">
    <source>
        <dbReference type="Proteomes" id="UP001221757"/>
    </source>
</evidence>
<organism evidence="1 2">
    <name type="scientific">Mycena rosella</name>
    <name type="common">Pink bonnet</name>
    <name type="synonym">Agaricus rosellus</name>
    <dbReference type="NCBI Taxonomy" id="1033263"/>
    <lineage>
        <taxon>Eukaryota</taxon>
        <taxon>Fungi</taxon>
        <taxon>Dikarya</taxon>
        <taxon>Basidiomycota</taxon>
        <taxon>Agaricomycotina</taxon>
        <taxon>Agaricomycetes</taxon>
        <taxon>Agaricomycetidae</taxon>
        <taxon>Agaricales</taxon>
        <taxon>Marasmiineae</taxon>
        <taxon>Mycenaceae</taxon>
        <taxon>Mycena</taxon>
    </lineage>
</organism>
<proteinExistence type="predicted"/>
<dbReference type="AlphaFoldDB" id="A0AAD7D8X9"/>
<dbReference type="Proteomes" id="UP001221757">
    <property type="component" value="Unassembled WGS sequence"/>
</dbReference>
<comment type="caution">
    <text evidence="1">The sequence shown here is derived from an EMBL/GenBank/DDBJ whole genome shotgun (WGS) entry which is preliminary data.</text>
</comment>
<dbReference type="InterPro" id="IPR041078">
    <property type="entry name" value="Plavaka"/>
</dbReference>
<name>A0AAD7D8X9_MYCRO</name>
<accession>A0AAD7D8X9</accession>
<dbReference type="EMBL" id="JARKIE010000100">
    <property type="protein sequence ID" value="KAJ7686006.1"/>
    <property type="molecule type" value="Genomic_DNA"/>
</dbReference>
<gene>
    <name evidence="1" type="ORF">B0H17DRAFT_1169830</name>
</gene>
<dbReference type="Pfam" id="PF18759">
    <property type="entry name" value="Plavaka"/>
    <property type="match status" value="1"/>
</dbReference>